<reference evidence="2" key="1">
    <citation type="submission" date="2013-09" db="EMBL/GenBank/DDBJ databases">
        <title>Corchorus olitorius genome sequencing.</title>
        <authorList>
            <person name="Alam M."/>
            <person name="Haque M.S."/>
            <person name="Islam M.S."/>
            <person name="Emdad E.M."/>
            <person name="Islam M.M."/>
            <person name="Ahmed B."/>
            <person name="Halim A."/>
            <person name="Hossen Q.M.M."/>
            <person name="Hossain M.Z."/>
            <person name="Ahmed R."/>
            <person name="Khan M.M."/>
            <person name="Islam R."/>
            <person name="Rashid M.M."/>
            <person name="Khan S.A."/>
            <person name="Rahman M.S."/>
            <person name="Alam M."/>
            <person name="Yahiya A.S."/>
            <person name="Khan M.S."/>
            <person name="Azam M.S."/>
            <person name="Haque T."/>
            <person name="Lashkar M.Z.H."/>
            <person name="Akhand A.I."/>
            <person name="Morshed G."/>
            <person name="Roy S."/>
            <person name="Uddin K.S."/>
            <person name="Rabeya T."/>
            <person name="Hossain A.S."/>
            <person name="Chowdhury A."/>
            <person name="Snigdha A.R."/>
            <person name="Mortoza M.S."/>
            <person name="Matin S.A."/>
            <person name="Hoque S.M.E."/>
            <person name="Islam M.K."/>
            <person name="Roy D.K."/>
            <person name="Haider R."/>
            <person name="Moosa M.M."/>
            <person name="Elias S.M."/>
            <person name="Hasan A.M."/>
            <person name="Jahan S."/>
            <person name="Shafiuddin M."/>
            <person name="Mahmood N."/>
            <person name="Shommy N.S."/>
        </authorList>
    </citation>
    <scope>NUCLEOTIDE SEQUENCE [LARGE SCALE GENOMIC DNA]</scope>
    <source>
        <strain evidence="2">cv. O-4</strain>
    </source>
</reference>
<keyword evidence="1" id="KW-0808">Transferase</keyword>
<accession>A0A1R3HTY3</accession>
<dbReference type="EMBL" id="AWUE01019387">
    <property type="protein sequence ID" value="OMO73859.1"/>
    <property type="molecule type" value="Genomic_DNA"/>
</dbReference>
<proteinExistence type="predicted"/>
<evidence type="ECO:0000313" key="1">
    <source>
        <dbReference type="EMBL" id="OMO73859.1"/>
    </source>
</evidence>
<dbReference type="GO" id="GO:0016301">
    <property type="term" value="F:kinase activity"/>
    <property type="evidence" value="ECO:0007669"/>
    <property type="project" value="UniProtKB-KW"/>
</dbReference>
<sequence>MADNQILKANKSGVRGQIIHIYRSKYASLFKLAGCLWEKWQLR</sequence>
<evidence type="ECO:0000313" key="2">
    <source>
        <dbReference type="Proteomes" id="UP000187203"/>
    </source>
</evidence>
<name>A0A1R3HTY3_9ROSI</name>
<keyword evidence="1" id="KW-0418">Kinase</keyword>
<organism evidence="1 2">
    <name type="scientific">Corchorus olitorius</name>
    <dbReference type="NCBI Taxonomy" id="93759"/>
    <lineage>
        <taxon>Eukaryota</taxon>
        <taxon>Viridiplantae</taxon>
        <taxon>Streptophyta</taxon>
        <taxon>Embryophyta</taxon>
        <taxon>Tracheophyta</taxon>
        <taxon>Spermatophyta</taxon>
        <taxon>Magnoliopsida</taxon>
        <taxon>eudicotyledons</taxon>
        <taxon>Gunneridae</taxon>
        <taxon>Pentapetalae</taxon>
        <taxon>rosids</taxon>
        <taxon>malvids</taxon>
        <taxon>Malvales</taxon>
        <taxon>Malvaceae</taxon>
        <taxon>Grewioideae</taxon>
        <taxon>Apeibeae</taxon>
        <taxon>Corchorus</taxon>
    </lineage>
</organism>
<protein>
    <submittedName>
        <fullName evidence="1">Ceramide kinase-like protein</fullName>
    </submittedName>
</protein>
<dbReference type="AlphaFoldDB" id="A0A1R3HTY3"/>
<comment type="caution">
    <text evidence="1">The sequence shown here is derived from an EMBL/GenBank/DDBJ whole genome shotgun (WGS) entry which is preliminary data.</text>
</comment>
<keyword evidence="2" id="KW-1185">Reference proteome</keyword>
<dbReference type="Proteomes" id="UP000187203">
    <property type="component" value="Unassembled WGS sequence"/>
</dbReference>
<gene>
    <name evidence="1" type="ORF">COLO4_26816</name>
</gene>